<evidence type="ECO:0000256" key="3">
    <source>
        <dbReference type="ARBA" id="ARBA00023163"/>
    </source>
</evidence>
<organism evidence="6 7">
    <name type="scientific">Mycolicibacterium aurum</name>
    <name type="common">Mycobacterium aurum</name>
    <dbReference type="NCBI Taxonomy" id="1791"/>
    <lineage>
        <taxon>Bacteria</taxon>
        <taxon>Bacillati</taxon>
        <taxon>Actinomycetota</taxon>
        <taxon>Actinomycetes</taxon>
        <taxon>Mycobacteriales</taxon>
        <taxon>Mycobacteriaceae</taxon>
        <taxon>Mycolicibacterium</taxon>
    </lineage>
</organism>
<keyword evidence="7" id="KW-1185">Reference proteome</keyword>
<dbReference type="PRINTS" id="PR00455">
    <property type="entry name" value="HTHTETR"/>
</dbReference>
<dbReference type="InterPro" id="IPR050109">
    <property type="entry name" value="HTH-type_TetR-like_transc_reg"/>
</dbReference>
<accession>A0A3S4RMX8</accession>
<dbReference type="EMBL" id="LR134356">
    <property type="protein sequence ID" value="VEG51797.1"/>
    <property type="molecule type" value="Genomic_DNA"/>
</dbReference>
<evidence type="ECO:0000313" key="7">
    <source>
        <dbReference type="Proteomes" id="UP000279306"/>
    </source>
</evidence>
<dbReference type="AlphaFoldDB" id="A0A3S4RMX8"/>
<dbReference type="STRING" id="1791.GCA_001049355_04225"/>
<dbReference type="PANTHER" id="PTHR30055">
    <property type="entry name" value="HTH-TYPE TRANSCRIPTIONAL REGULATOR RUTR"/>
    <property type="match status" value="1"/>
</dbReference>
<feature type="domain" description="HTH tetR-type" evidence="5">
    <location>
        <begin position="16"/>
        <end position="76"/>
    </location>
</feature>
<dbReference type="Gene3D" id="1.10.10.60">
    <property type="entry name" value="Homeodomain-like"/>
    <property type="match status" value="1"/>
</dbReference>
<keyword evidence="3" id="KW-0804">Transcription</keyword>
<evidence type="ECO:0000256" key="2">
    <source>
        <dbReference type="ARBA" id="ARBA00023125"/>
    </source>
</evidence>
<dbReference type="RefSeq" id="WP_048634072.1">
    <property type="nucleotide sequence ID" value="NZ_CVQQ01000016.1"/>
</dbReference>
<reference evidence="6 7" key="1">
    <citation type="submission" date="2018-12" db="EMBL/GenBank/DDBJ databases">
        <authorList>
            <consortium name="Pathogen Informatics"/>
        </authorList>
    </citation>
    <scope>NUCLEOTIDE SEQUENCE [LARGE SCALE GENOMIC DNA]</scope>
    <source>
        <strain evidence="6 7">NCTC10437</strain>
    </source>
</reference>
<keyword evidence="1" id="KW-0805">Transcription regulation</keyword>
<dbReference type="GO" id="GO:0003700">
    <property type="term" value="F:DNA-binding transcription factor activity"/>
    <property type="evidence" value="ECO:0007669"/>
    <property type="project" value="TreeGrafter"/>
</dbReference>
<dbReference type="Proteomes" id="UP000279306">
    <property type="component" value="Chromosome"/>
</dbReference>
<dbReference type="InterPro" id="IPR001647">
    <property type="entry name" value="HTH_TetR"/>
</dbReference>
<dbReference type="OrthoDB" id="4143918at2"/>
<dbReference type="KEGG" id="mauu:NCTC10437_00910"/>
<proteinExistence type="predicted"/>
<dbReference type="InterPro" id="IPR041347">
    <property type="entry name" value="MftR_C"/>
</dbReference>
<dbReference type="Gene3D" id="1.10.357.10">
    <property type="entry name" value="Tetracycline Repressor, domain 2"/>
    <property type="match status" value="1"/>
</dbReference>
<dbReference type="PANTHER" id="PTHR30055:SF234">
    <property type="entry name" value="HTH-TYPE TRANSCRIPTIONAL REGULATOR BETI"/>
    <property type="match status" value="1"/>
</dbReference>
<dbReference type="InterPro" id="IPR009057">
    <property type="entry name" value="Homeodomain-like_sf"/>
</dbReference>
<keyword evidence="2 4" id="KW-0238">DNA-binding</keyword>
<dbReference type="Pfam" id="PF00440">
    <property type="entry name" value="TetR_N"/>
    <property type="match status" value="1"/>
</dbReference>
<name>A0A3S4RMX8_MYCAU</name>
<dbReference type="GO" id="GO:0000976">
    <property type="term" value="F:transcription cis-regulatory region binding"/>
    <property type="evidence" value="ECO:0007669"/>
    <property type="project" value="TreeGrafter"/>
</dbReference>
<dbReference type="Pfam" id="PF17754">
    <property type="entry name" value="TetR_C_14"/>
    <property type="match status" value="1"/>
</dbReference>
<gene>
    <name evidence="6" type="ORF">NCTC10437_00910</name>
</gene>
<sequence length="192" mass="21369">MPASATSPSLRERKKARTRLAIRQEAFRLFDQQGYANTTIDQIAHAADVSPRTLYRYFGVKEALLVSDDHTTPIVEAFANAPRELSIVAAYRHALTEVFGALTPEERENSIAGQRMLYQVPEARGLIYAEYIRLIDLLTAALARRPDAPNTEMERRVVAAAIVGVLMTVSHDSPLPEDALQRALTILDAKLR</sequence>
<evidence type="ECO:0000313" key="6">
    <source>
        <dbReference type="EMBL" id="VEG51797.1"/>
    </source>
</evidence>
<protein>
    <submittedName>
        <fullName evidence="6">TetR family transcriptional regulator</fullName>
    </submittedName>
</protein>
<dbReference type="SUPFAM" id="SSF46689">
    <property type="entry name" value="Homeodomain-like"/>
    <property type="match status" value="1"/>
</dbReference>
<evidence type="ECO:0000256" key="1">
    <source>
        <dbReference type="ARBA" id="ARBA00023015"/>
    </source>
</evidence>
<evidence type="ECO:0000259" key="5">
    <source>
        <dbReference type="PROSITE" id="PS50977"/>
    </source>
</evidence>
<feature type="DNA-binding region" description="H-T-H motif" evidence="4">
    <location>
        <begin position="39"/>
        <end position="58"/>
    </location>
</feature>
<evidence type="ECO:0000256" key="4">
    <source>
        <dbReference type="PROSITE-ProRule" id="PRU00335"/>
    </source>
</evidence>
<dbReference type="PROSITE" id="PS50977">
    <property type="entry name" value="HTH_TETR_2"/>
    <property type="match status" value="1"/>
</dbReference>